<dbReference type="GO" id="GO:0000776">
    <property type="term" value="C:kinetochore"/>
    <property type="evidence" value="ECO:0007669"/>
    <property type="project" value="TreeGrafter"/>
</dbReference>
<dbReference type="Pfam" id="PF13821">
    <property type="entry name" value="DUF4187"/>
    <property type="match status" value="1"/>
</dbReference>
<dbReference type="Pfam" id="PF01585">
    <property type="entry name" value="G-patch"/>
    <property type="match status" value="1"/>
</dbReference>
<comment type="caution">
    <text evidence="3">The sequence shown here is derived from an EMBL/GenBank/DDBJ whole genome shotgun (WGS) entry which is preliminary data.</text>
</comment>
<keyword evidence="4" id="KW-1185">Reference proteome</keyword>
<feature type="compositionally biased region" description="Low complexity" evidence="1">
    <location>
        <begin position="40"/>
        <end position="55"/>
    </location>
</feature>
<feature type="compositionally biased region" description="Basic and acidic residues" evidence="1">
    <location>
        <begin position="213"/>
        <end position="236"/>
    </location>
</feature>
<feature type="compositionally biased region" description="Basic and acidic residues" evidence="1">
    <location>
        <begin position="141"/>
        <end position="191"/>
    </location>
</feature>
<feature type="domain" description="G-patch" evidence="2">
    <location>
        <begin position="92"/>
        <end position="153"/>
    </location>
</feature>
<gene>
    <name evidence="3" type="ORF">N7469_000843</name>
</gene>
<dbReference type="InterPro" id="IPR039249">
    <property type="entry name" value="GPATCH11"/>
</dbReference>
<evidence type="ECO:0000256" key="1">
    <source>
        <dbReference type="SAM" id="MobiDB-lite"/>
    </source>
</evidence>
<dbReference type="EMBL" id="JAPQKT010000001">
    <property type="protein sequence ID" value="KAJ5242516.1"/>
    <property type="molecule type" value="Genomic_DNA"/>
</dbReference>
<proteinExistence type="predicted"/>
<dbReference type="SMART" id="SM00443">
    <property type="entry name" value="G_patch"/>
    <property type="match status" value="1"/>
</dbReference>
<dbReference type="InterPro" id="IPR025239">
    <property type="entry name" value="DUF4187"/>
</dbReference>
<feature type="region of interest" description="Disordered" evidence="1">
    <location>
        <begin position="1"/>
        <end position="95"/>
    </location>
</feature>
<dbReference type="SMART" id="SM01173">
    <property type="entry name" value="DUF4187"/>
    <property type="match status" value="1"/>
</dbReference>
<dbReference type="PANTHER" id="PTHR21032:SF0">
    <property type="entry name" value="G PATCH DOMAIN-CONTAINING PROTEIN 11"/>
    <property type="match status" value="1"/>
</dbReference>
<dbReference type="Proteomes" id="UP001147733">
    <property type="component" value="Unassembled WGS sequence"/>
</dbReference>
<sequence>MSPNHENEADEDDYMSMIIEEPKQKETFSQKKRREQREVSSPSSPLLVPLLTSAPPLHPLAEARGKVPSKAERAAQEAARRDEALSKSTLDPTNKGFKMMAKLGFKAGQSLGKAPSDESTNKDNTAQHQTSHRSEPLNLVFKEDRGGIGLDNEKKRKIREEAEEASKKIKQDEGDYRDRVREERETRRTEAQFRAAQKVAERLDTEESQPNPDKNESDQKEGQNEDRDQSNDHKNNESASSNPAKQKQKQQYKPTSQINILYRGLIREREEKDRTIQARHILQSSLPSSFFPKARLPGFSENEYSLNDQTALGQRDSVDLEPYTSAVEQEIEEEDPELDAFNELPASERLMKIVLYLRERFRYCFWCKFRYENDQEFEGCPGITEEDHD</sequence>
<name>A0A9W9TV45_PENCI</name>
<dbReference type="PROSITE" id="PS50174">
    <property type="entry name" value="G_PATCH"/>
    <property type="match status" value="1"/>
</dbReference>
<evidence type="ECO:0000259" key="2">
    <source>
        <dbReference type="PROSITE" id="PS50174"/>
    </source>
</evidence>
<feature type="compositionally biased region" description="Basic and acidic residues" evidence="1">
    <location>
        <begin position="20"/>
        <end position="29"/>
    </location>
</feature>
<accession>A0A9W9TV45</accession>
<dbReference type="RefSeq" id="XP_056505520.1">
    <property type="nucleotide sequence ID" value="XM_056639763.1"/>
</dbReference>
<protein>
    <recommendedName>
        <fullName evidence="2">G-patch domain-containing protein</fullName>
    </recommendedName>
</protein>
<dbReference type="AlphaFoldDB" id="A0A9W9TV45"/>
<dbReference type="GeneID" id="81378930"/>
<reference evidence="3" key="2">
    <citation type="journal article" date="2023" name="IMA Fungus">
        <title>Comparative genomic study of the Penicillium genus elucidates a diverse pangenome and 15 lateral gene transfer events.</title>
        <authorList>
            <person name="Petersen C."/>
            <person name="Sorensen T."/>
            <person name="Nielsen M.R."/>
            <person name="Sondergaard T.E."/>
            <person name="Sorensen J.L."/>
            <person name="Fitzpatrick D.A."/>
            <person name="Frisvad J.C."/>
            <person name="Nielsen K.L."/>
        </authorList>
    </citation>
    <scope>NUCLEOTIDE SEQUENCE</scope>
    <source>
        <strain evidence="3">IBT 23319</strain>
    </source>
</reference>
<organism evidence="3 4">
    <name type="scientific">Penicillium citrinum</name>
    <dbReference type="NCBI Taxonomy" id="5077"/>
    <lineage>
        <taxon>Eukaryota</taxon>
        <taxon>Fungi</taxon>
        <taxon>Dikarya</taxon>
        <taxon>Ascomycota</taxon>
        <taxon>Pezizomycotina</taxon>
        <taxon>Eurotiomycetes</taxon>
        <taxon>Eurotiomycetidae</taxon>
        <taxon>Eurotiales</taxon>
        <taxon>Aspergillaceae</taxon>
        <taxon>Penicillium</taxon>
    </lineage>
</organism>
<dbReference type="PANTHER" id="PTHR21032">
    <property type="entry name" value="G PATCH DOMAIN-CONTAINING PROTEIN 11"/>
    <property type="match status" value="1"/>
</dbReference>
<evidence type="ECO:0000313" key="4">
    <source>
        <dbReference type="Proteomes" id="UP001147733"/>
    </source>
</evidence>
<feature type="compositionally biased region" description="Basic and acidic residues" evidence="1">
    <location>
        <begin position="61"/>
        <end position="85"/>
    </location>
</feature>
<dbReference type="GO" id="GO:0003676">
    <property type="term" value="F:nucleic acid binding"/>
    <property type="evidence" value="ECO:0007669"/>
    <property type="project" value="InterPro"/>
</dbReference>
<dbReference type="InterPro" id="IPR000467">
    <property type="entry name" value="G_patch_dom"/>
</dbReference>
<reference evidence="3" key="1">
    <citation type="submission" date="2022-11" db="EMBL/GenBank/DDBJ databases">
        <authorList>
            <person name="Petersen C."/>
        </authorList>
    </citation>
    <scope>NUCLEOTIDE SEQUENCE</scope>
    <source>
        <strain evidence="3">IBT 23319</strain>
    </source>
</reference>
<feature type="region of interest" description="Disordered" evidence="1">
    <location>
        <begin position="108"/>
        <end position="256"/>
    </location>
</feature>
<dbReference type="OrthoDB" id="786951at2759"/>
<evidence type="ECO:0000313" key="3">
    <source>
        <dbReference type="EMBL" id="KAJ5242516.1"/>
    </source>
</evidence>